<keyword evidence="3" id="KW-1185">Reference proteome</keyword>
<proteinExistence type="predicted"/>
<evidence type="ECO:0000256" key="1">
    <source>
        <dbReference type="SAM" id="MobiDB-lite"/>
    </source>
</evidence>
<dbReference type="EMBL" id="ML987192">
    <property type="protein sequence ID" value="KAF2251893.1"/>
    <property type="molecule type" value="Genomic_DNA"/>
</dbReference>
<reference evidence="2" key="1">
    <citation type="journal article" date="2020" name="Stud. Mycol.">
        <title>101 Dothideomycetes genomes: a test case for predicting lifestyles and emergence of pathogens.</title>
        <authorList>
            <person name="Haridas S."/>
            <person name="Albert R."/>
            <person name="Binder M."/>
            <person name="Bloem J."/>
            <person name="Labutti K."/>
            <person name="Salamov A."/>
            <person name="Andreopoulos B."/>
            <person name="Baker S."/>
            <person name="Barry K."/>
            <person name="Bills G."/>
            <person name="Bluhm B."/>
            <person name="Cannon C."/>
            <person name="Castanera R."/>
            <person name="Culley D."/>
            <person name="Daum C."/>
            <person name="Ezra D."/>
            <person name="Gonzalez J."/>
            <person name="Henrissat B."/>
            <person name="Kuo A."/>
            <person name="Liang C."/>
            <person name="Lipzen A."/>
            <person name="Lutzoni F."/>
            <person name="Magnuson J."/>
            <person name="Mondo S."/>
            <person name="Nolan M."/>
            <person name="Ohm R."/>
            <person name="Pangilinan J."/>
            <person name="Park H.-J."/>
            <person name="Ramirez L."/>
            <person name="Alfaro M."/>
            <person name="Sun H."/>
            <person name="Tritt A."/>
            <person name="Yoshinaga Y."/>
            <person name="Zwiers L.-H."/>
            <person name="Turgeon B."/>
            <person name="Goodwin S."/>
            <person name="Spatafora J."/>
            <person name="Crous P."/>
            <person name="Grigoriev I."/>
        </authorList>
    </citation>
    <scope>NUCLEOTIDE SEQUENCE</scope>
    <source>
        <strain evidence="2">CBS 122368</strain>
    </source>
</reference>
<evidence type="ECO:0000313" key="2">
    <source>
        <dbReference type="EMBL" id="KAF2251893.1"/>
    </source>
</evidence>
<feature type="region of interest" description="Disordered" evidence="1">
    <location>
        <begin position="408"/>
        <end position="449"/>
    </location>
</feature>
<feature type="compositionally biased region" description="Low complexity" evidence="1">
    <location>
        <begin position="207"/>
        <end position="242"/>
    </location>
</feature>
<feature type="compositionally biased region" description="Polar residues" evidence="1">
    <location>
        <begin position="148"/>
        <end position="167"/>
    </location>
</feature>
<accession>A0A6A6IQU1</accession>
<feature type="compositionally biased region" description="Low complexity" evidence="1">
    <location>
        <begin position="168"/>
        <end position="196"/>
    </location>
</feature>
<dbReference type="AlphaFoldDB" id="A0A6A6IQU1"/>
<feature type="compositionally biased region" description="Low complexity" evidence="1">
    <location>
        <begin position="107"/>
        <end position="147"/>
    </location>
</feature>
<dbReference type="OrthoDB" id="3941538at2759"/>
<dbReference type="PRINTS" id="PR01217">
    <property type="entry name" value="PRICHEXTENSN"/>
</dbReference>
<feature type="compositionally biased region" description="Low complexity" evidence="1">
    <location>
        <begin position="266"/>
        <end position="290"/>
    </location>
</feature>
<dbReference type="RefSeq" id="XP_033686897.1">
    <property type="nucleotide sequence ID" value="XM_033826638.1"/>
</dbReference>
<feature type="compositionally biased region" description="Low complexity" evidence="1">
    <location>
        <begin position="14"/>
        <end position="55"/>
    </location>
</feature>
<evidence type="ECO:0000313" key="3">
    <source>
        <dbReference type="Proteomes" id="UP000800094"/>
    </source>
</evidence>
<gene>
    <name evidence="2" type="ORF">BU26DRAFT_502470</name>
</gene>
<feature type="region of interest" description="Disordered" evidence="1">
    <location>
        <begin position="1"/>
        <end position="390"/>
    </location>
</feature>
<feature type="compositionally biased region" description="Low complexity" evidence="1">
    <location>
        <begin position="371"/>
        <end position="390"/>
    </location>
</feature>
<dbReference type="GeneID" id="54579968"/>
<organism evidence="2 3">
    <name type="scientific">Trematosphaeria pertusa</name>
    <dbReference type="NCBI Taxonomy" id="390896"/>
    <lineage>
        <taxon>Eukaryota</taxon>
        <taxon>Fungi</taxon>
        <taxon>Dikarya</taxon>
        <taxon>Ascomycota</taxon>
        <taxon>Pezizomycotina</taxon>
        <taxon>Dothideomycetes</taxon>
        <taxon>Pleosporomycetidae</taxon>
        <taxon>Pleosporales</taxon>
        <taxon>Massarineae</taxon>
        <taxon>Trematosphaeriaceae</taxon>
        <taxon>Trematosphaeria</taxon>
    </lineage>
</organism>
<protein>
    <submittedName>
        <fullName evidence="2">Uncharacterized protein</fullName>
    </submittedName>
</protein>
<feature type="compositionally biased region" description="Low complexity" evidence="1">
    <location>
        <begin position="422"/>
        <end position="444"/>
    </location>
</feature>
<sequence length="726" mass="78049">MSQFPSAPPPGAYAPPNQNAPPAQGFNPQQQQYYQPQGSSPYQSSAPSYGPPAQSHQSHKPTAAFGQMLNQAVTTGKPMLNKLGKTISSKLGSKQSAQTTPQHLESYHSYQQHQQQNQPPNYQQQGQQFSPQPQQQQSAYQTPQQSPFPQSNYGTPASGNSAQSNYFPQQTPQSPNPQAAPQQPNAGYNPNMFAQGGNAGGQPQGQPPQGQFQQGQFSQGSAEGQNPQAQAQPGQFAGQQTGVVGSSQTQLQNTTAHSPHPPNASPNPNVQPVDQQQQQWAPPTPAANQTSSPPPQTQHFNPSPLPHTAGAAPPVPIHPNQQQQQQWAPMSPMTPHAQTQHQIPPSVSPPPAHLASQNQPHAPSNAPPGPQEQQQSQPPTPAPQNAAPQSAPTAFIAELPADLGSLTLVESSNPQRPPSNPPGQGSQYQAYRPSGSQSQSPGPGFTIPRRAVSMSTLPLADPWRFADPATELPTREFYIIADLVFDALDRKFEPQATGMLEASKILESWKAQGLADDAAQLFAYDSYSAFAKLWSLEQIPHVMVPCQASLMPIWNFQHQSHSQDIKIPTEPASANSTYPTYMPALNRAGWYKYFFLEMCHQPESLDKVLQTFCADTYKPGVLNQPDIQKRDQTPLPALASRAAAIGTGAVSRVCEEIAAAMQRAQPGAAQGQPGGGTTQQEAALKLHGLQMQQQFNNMANQTMLQGGISFSTAAGNTYKPNYGSFV</sequence>
<feature type="compositionally biased region" description="Pro residues" evidence="1">
    <location>
        <begin position="1"/>
        <end position="13"/>
    </location>
</feature>
<feature type="compositionally biased region" description="Polar residues" evidence="1">
    <location>
        <begin position="243"/>
        <end position="255"/>
    </location>
</feature>
<name>A0A6A6IQU1_9PLEO</name>
<dbReference type="Proteomes" id="UP000800094">
    <property type="component" value="Unassembled WGS sequence"/>
</dbReference>
<feature type="compositionally biased region" description="Polar residues" evidence="1">
    <location>
        <begin position="336"/>
        <end position="345"/>
    </location>
</feature>
<feature type="compositionally biased region" description="Polar residues" evidence="1">
    <location>
        <begin position="86"/>
        <end position="103"/>
    </location>
</feature>